<keyword evidence="16" id="KW-1185">Reference proteome</keyword>
<dbReference type="Pfam" id="PF08357">
    <property type="entry name" value="SEFIR"/>
    <property type="match status" value="1"/>
</dbReference>
<evidence type="ECO:0000259" key="14">
    <source>
        <dbReference type="PROSITE" id="PS51534"/>
    </source>
</evidence>
<organism evidence="15 16">
    <name type="scientific">Takifugu flavidus</name>
    <name type="common">sansaifugu</name>
    <dbReference type="NCBI Taxonomy" id="433684"/>
    <lineage>
        <taxon>Eukaryota</taxon>
        <taxon>Metazoa</taxon>
        <taxon>Chordata</taxon>
        <taxon>Craniata</taxon>
        <taxon>Vertebrata</taxon>
        <taxon>Euteleostomi</taxon>
        <taxon>Actinopterygii</taxon>
        <taxon>Neopterygii</taxon>
        <taxon>Teleostei</taxon>
        <taxon>Neoteleostei</taxon>
        <taxon>Acanthomorphata</taxon>
        <taxon>Eupercaria</taxon>
        <taxon>Tetraodontiformes</taxon>
        <taxon>Tetradontoidea</taxon>
        <taxon>Tetraodontidae</taxon>
        <taxon>Takifugu</taxon>
    </lineage>
</organism>
<evidence type="ECO:0000256" key="8">
    <source>
        <dbReference type="ARBA" id="ARBA00075327"/>
    </source>
</evidence>
<dbReference type="PANTHER" id="PTHR34257:SF3">
    <property type="entry name" value="ADAPTER PROTEIN CIKS-RELATED"/>
    <property type="match status" value="1"/>
</dbReference>
<evidence type="ECO:0000256" key="9">
    <source>
        <dbReference type="ARBA" id="ARBA00076636"/>
    </source>
</evidence>
<dbReference type="EC" id="2.3.2.27" evidence="2"/>
<evidence type="ECO:0000256" key="11">
    <source>
        <dbReference type="ARBA" id="ARBA00078673"/>
    </source>
</evidence>
<comment type="subunit">
    <text evidence="6">Interacts with IKBKG/NF-kappa B essential modulator, with CHUK/IKK-alpha and with IKBKB/IKK-beta. Interacts with TRAF6; this interaction is direct. Interacts with IL17RA and IL17RC. Interacts with IL17RB.</text>
</comment>
<evidence type="ECO:0000256" key="7">
    <source>
        <dbReference type="ARBA" id="ARBA00073304"/>
    </source>
</evidence>
<name>A0A5C6MRV9_9TELE</name>
<evidence type="ECO:0000256" key="3">
    <source>
        <dbReference type="ARBA" id="ARBA00022679"/>
    </source>
</evidence>
<dbReference type="EMBL" id="RHFK02000020">
    <property type="protein sequence ID" value="TWW57529.1"/>
    <property type="molecule type" value="Genomic_DNA"/>
</dbReference>
<sequence length="598" mass="66951">MACWESCGYRTQSLPPADSEEEAETEERLGNVGSTELGIHYVLGDVTHPHSTEGDAIIIHCVAMQICTGLYYYRQRDDKQSRSDGQDHVSRSGIHLSALDKGLKTINVASKESKGRVTVNLTTRKKLRHLLEIFGATHSGHTWMSEGPHDDDDVGLRSFSAREVRKRPFVFRTLLSGGRQQYLESHYNLPEEHDETMSTLGQEASNVCRPAPTFIPTDHSIHPEHPTLADDSSFGMVQDAERGHYLNLQPPGPSYFSYPSSHSFAVAYGQPTPFPSQANSSRLHPSFASSWSGYPKSLPSYLSQMDFPSSAGSDCLSGCRSLSLPGSTNTSSLEQPLSLCSNPPSANLRHHNLPPYSCPPQGAGCCAQCPAEAFSRRAAPNKPPWPQHHPANDTCYPGNFLLPGLGCTQMGHKSPSKQNNHAYSTPLSLEQRRVFITYEADNEKHVNDVINFAALLRHNGFDTHIDVFEQQLRSISKIDFMERFLSEKGYLIIIIISPKYYETVTASPLLANDERTFNTVYIHKQLQNEFIQNGSKNFRFIPILFPGATKCHVPSWLQNTHIYRWPRDREDILRRLMRVEKYNPPPIGPLPTIISIPI</sequence>
<accession>A0A5C6MRV9</accession>
<dbReference type="GO" id="GO:0000209">
    <property type="term" value="P:protein polyubiquitination"/>
    <property type="evidence" value="ECO:0007669"/>
    <property type="project" value="UniProtKB-ARBA"/>
</dbReference>
<dbReference type="GO" id="GO:0043123">
    <property type="term" value="P:positive regulation of canonical NF-kappaB signal transduction"/>
    <property type="evidence" value="ECO:0007669"/>
    <property type="project" value="TreeGrafter"/>
</dbReference>
<dbReference type="Gene3D" id="3.40.50.11530">
    <property type="match status" value="1"/>
</dbReference>
<comment type="caution">
    <text evidence="15">The sequence shown here is derived from an EMBL/GenBank/DDBJ whole genome shotgun (WGS) entry which is preliminary data.</text>
</comment>
<evidence type="ECO:0000256" key="5">
    <source>
        <dbReference type="ARBA" id="ARBA00023198"/>
    </source>
</evidence>
<reference evidence="15 16" key="1">
    <citation type="submission" date="2019-04" db="EMBL/GenBank/DDBJ databases">
        <title>Chromosome genome assembly for Takifugu flavidus.</title>
        <authorList>
            <person name="Xiao S."/>
        </authorList>
    </citation>
    <scope>NUCLEOTIDE SEQUENCE [LARGE SCALE GENOMIC DNA]</scope>
    <source>
        <strain evidence="15">HTHZ2018</strain>
        <tissue evidence="15">Muscle</tissue>
    </source>
</reference>
<dbReference type="GO" id="GO:0006959">
    <property type="term" value="P:humoral immune response"/>
    <property type="evidence" value="ECO:0007669"/>
    <property type="project" value="TreeGrafter"/>
</dbReference>
<evidence type="ECO:0000313" key="16">
    <source>
        <dbReference type="Proteomes" id="UP000324091"/>
    </source>
</evidence>
<dbReference type="GO" id="GO:0038173">
    <property type="term" value="P:interleukin-17A-mediated signaling pathway"/>
    <property type="evidence" value="ECO:0007669"/>
    <property type="project" value="UniProtKB-ARBA"/>
</dbReference>
<dbReference type="AlphaFoldDB" id="A0A5C6MRV9"/>
<dbReference type="Proteomes" id="UP000324091">
    <property type="component" value="Chromosome 7"/>
</dbReference>
<evidence type="ECO:0000256" key="6">
    <source>
        <dbReference type="ARBA" id="ARBA00064316"/>
    </source>
</evidence>
<evidence type="ECO:0000256" key="2">
    <source>
        <dbReference type="ARBA" id="ARBA00012483"/>
    </source>
</evidence>
<evidence type="ECO:0000256" key="13">
    <source>
        <dbReference type="SAM" id="MobiDB-lite"/>
    </source>
</evidence>
<keyword evidence="3" id="KW-0808">Transferase</keyword>
<dbReference type="InterPro" id="IPR013568">
    <property type="entry name" value="SEFIR_dom"/>
</dbReference>
<dbReference type="GO" id="GO:0006954">
    <property type="term" value="P:inflammatory response"/>
    <property type="evidence" value="ECO:0007669"/>
    <property type="project" value="UniProtKB-KW"/>
</dbReference>
<protein>
    <recommendedName>
        <fullName evidence="7">E3 ubiquitin ligase TRAF3IP2</fullName>
        <ecNumber evidence="2">2.3.2.27</ecNumber>
    </recommendedName>
    <alternativeName>
        <fullName evidence="8">Adapter protein CIKS</fullName>
    </alternativeName>
    <alternativeName>
        <fullName evidence="9">Connection to IKK and SAPK/JNK</fullName>
    </alternativeName>
    <alternativeName>
        <fullName evidence="12">E3 ubiquitin-protein ligase CIKS</fullName>
    </alternativeName>
    <alternativeName>
        <fullName evidence="10">Nuclear factor NF-kappa-B activator 1</fullName>
    </alternativeName>
    <alternativeName>
        <fullName evidence="11">TRAF3-interacting protein 2</fullName>
    </alternativeName>
</protein>
<evidence type="ECO:0000256" key="1">
    <source>
        <dbReference type="ARBA" id="ARBA00000900"/>
    </source>
</evidence>
<evidence type="ECO:0000313" key="15">
    <source>
        <dbReference type="EMBL" id="TWW57529.1"/>
    </source>
</evidence>
<dbReference type="GO" id="GO:0005737">
    <property type="term" value="C:cytoplasm"/>
    <property type="evidence" value="ECO:0007669"/>
    <property type="project" value="UniProtKB-ARBA"/>
</dbReference>
<evidence type="ECO:0000256" key="4">
    <source>
        <dbReference type="ARBA" id="ARBA00022786"/>
    </source>
</evidence>
<feature type="region of interest" description="Disordered" evidence="13">
    <location>
        <begin position="1"/>
        <end position="21"/>
    </location>
</feature>
<dbReference type="InterPro" id="IPR053047">
    <property type="entry name" value="E3_ubiq_ligase_TRAF3IP2"/>
</dbReference>
<dbReference type="PROSITE" id="PS51534">
    <property type="entry name" value="SEFIR"/>
    <property type="match status" value="1"/>
</dbReference>
<dbReference type="GO" id="GO:0097400">
    <property type="term" value="P:interleukin-17-mediated signaling pathway"/>
    <property type="evidence" value="ECO:0007669"/>
    <property type="project" value="UniProtKB-ARBA"/>
</dbReference>
<keyword evidence="4" id="KW-0833">Ubl conjugation pathway</keyword>
<proteinExistence type="predicted"/>
<comment type="catalytic activity">
    <reaction evidence="1">
        <text>S-ubiquitinyl-[E2 ubiquitin-conjugating enzyme]-L-cysteine + [acceptor protein]-L-lysine = [E2 ubiquitin-conjugating enzyme]-L-cysteine + N(6)-ubiquitinyl-[acceptor protein]-L-lysine.</text>
        <dbReference type="EC" id="2.3.2.27"/>
    </reaction>
</comment>
<evidence type="ECO:0000256" key="12">
    <source>
        <dbReference type="ARBA" id="ARBA00080040"/>
    </source>
</evidence>
<dbReference type="PANTHER" id="PTHR34257">
    <property type="entry name" value="ADAPTER PROTEIN CIKS"/>
    <property type="match status" value="1"/>
</dbReference>
<dbReference type="FunFam" id="3.40.50.11530:FF:000007">
    <property type="entry name" value="adapter protein CIKS isoform X3"/>
    <property type="match status" value="1"/>
</dbReference>
<evidence type="ECO:0000256" key="10">
    <source>
        <dbReference type="ARBA" id="ARBA00078387"/>
    </source>
</evidence>
<dbReference type="GO" id="GO:0061630">
    <property type="term" value="F:ubiquitin protein ligase activity"/>
    <property type="evidence" value="ECO:0007669"/>
    <property type="project" value="UniProtKB-EC"/>
</dbReference>
<feature type="domain" description="SEFIR" evidence="14">
    <location>
        <begin position="431"/>
        <end position="574"/>
    </location>
</feature>
<keyword evidence="5" id="KW-0395">Inflammatory response</keyword>
<gene>
    <name evidence="15" type="ORF">D4764_07G0002480</name>
</gene>